<organism evidence="8 9">
    <name type="scientific">Xylaria bambusicola</name>
    <dbReference type="NCBI Taxonomy" id="326684"/>
    <lineage>
        <taxon>Eukaryota</taxon>
        <taxon>Fungi</taxon>
        <taxon>Dikarya</taxon>
        <taxon>Ascomycota</taxon>
        <taxon>Pezizomycotina</taxon>
        <taxon>Sordariomycetes</taxon>
        <taxon>Xylariomycetidae</taxon>
        <taxon>Xylariales</taxon>
        <taxon>Xylariaceae</taxon>
        <taxon>Xylaria</taxon>
    </lineage>
</organism>
<dbReference type="GO" id="GO:0006508">
    <property type="term" value="P:proteolysis"/>
    <property type="evidence" value="ECO:0007669"/>
    <property type="project" value="UniProtKB-KW"/>
</dbReference>
<evidence type="ECO:0000256" key="3">
    <source>
        <dbReference type="ARBA" id="ARBA00022723"/>
    </source>
</evidence>
<dbReference type="Gene3D" id="3.40.390.10">
    <property type="entry name" value="Collagenase (Catalytic Domain)"/>
    <property type="match status" value="1"/>
</dbReference>
<keyword evidence="3" id="KW-0479">Metal-binding</keyword>
<evidence type="ECO:0000313" key="8">
    <source>
        <dbReference type="EMBL" id="KAK5626039.1"/>
    </source>
</evidence>
<protein>
    <submittedName>
        <fullName evidence="8">Uncharacterized protein</fullName>
    </submittedName>
</protein>
<sequence length="306" mass="34300">MADEAGFKRPSPAKRLAATTSTGRNPYATKGKSAKAIEQTSQDVAGRLAPSFPGPLLLPYDELNWDPDHPPQSFRSWLKELERNQLTHERETLYVAAPPTITSNVRFMNGWQLPTVATTIGREGGLSPPSADACLEYLKVFYHGLPIKFLPQHLRFVPWIESSRRTEPANNHDYIGLVCDDDCTRIRTREAPDKKFKRQLNLSDVLDAAIALLPDDAYSIVLLMNLDMYEDDEDNFCCGRAYGGSRVCVVSSARYHPALDENNVDHDHMWPASHCKKFTDGLCAVEGLEPQELIKSQYETSGSPLY</sequence>
<evidence type="ECO:0000256" key="7">
    <source>
        <dbReference type="SAM" id="MobiDB-lite"/>
    </source>
</evidence>
<dbReference type="AlphaFoldDB" id="A0AAN7UHH6"/>
<evidence type="ECO:0000256" key="2">
    <source>
        <dbReference type="ARBA" id="ARBA00022670"/>
    </source>
</evidence>
<reference evidence="8 9" key="1">
    <citation type="submission" date="2023-10" db="EMBL/GenBank/DDBJ databases">
        <title>Draft genome sequence of Xylaria bambusicola isolate GMP-LS, the root and basal stem rot pathogen of sugarcane in Indonesia.</title>
        <authorList>
            <person name="Selvaraj P."/>
            <person name="Muralishankar V."/>
            <person name="Muruganantham S."/>
            <person name="Sp S."/>
            <person name="Haryani S."/>
            <person name="Lau K.J.X."/>
            <person name="Naqvi N.I."/>
        </authorList>
    </citation>
    <scope>NUCLEOTIDE SEQUENCE [LARGE SCALE GENOMIC DNA]</scope>
    <source>
        <strain evidence="8">GMP-LS</strain>
    </source>
</reference>
<evidence type="ECO:0000256" key="6">
    <source>
        <dbReference type="ARBA" id="ARBA00023049"/>
    </source>
</evidence>
<gene>
    <name evidence="8" type="ORF">RRF57_001755</name>
</gene>
<keyword evidence="9" id="KW-1185">Reference proteome</keyword>
<keyword evidence="6" id="KW-0482">Metalloprotease</keyword>
<keyword evidence="2" id="KW-0645">Protease</keyword>
<evidence type="ECO:0000256" key="1">
    <source>
        <dbReference type="ARBA" id="ARBA00001947"/>
    </source>
</evidence>
<name>A0AAN7UHH6_9PEZI</name>
<evidence type="ECO:0000256" key="4">
    <source>
        <dbReference type="ARBA" id="ARBA00022801"/>
    </source>
</evidence>
<proteinExistence type="predicted"/>
<keyword evidence="5" id="KW-0862">Zinc</keyword>
<dbReference type="Proteomes" id="UP001305414">
    <property type="component" value="Unassembled WGS sequence"/>
</dbReference>
<dbReference type="InterPro" id="IPR024079">
    <property type="entry name" value="MetalloPept_cat_dom_sf"/>
</dbReference>
<comment type="cofactor">
    <cofactor evidence="1">
        <name>Zn(2+)</name>
        <dbReference type="ChEBI" id="CHEBI:29105"/>
    </cofactor>
</comment>
<dbReference type="PANTHER" id="PTHR15910:SF1">
    <property type="entry name" value="ARCHAEMETZINCIN-2"/>
    <property type="match status" value="1"/>
</dbReference>
<dbReference type="GO" id="GO:0046872">
    <property type="term" value="F:metal ion binding"/>
    <property type="evidence" value="ECO:0007669"/>
    <property type="project" value="UniProtKB-KW"/>
</dbReference>
<dbReference type="GO" id="GO:0008237">
    <property type="term" value="F:metallopeptidase activity"/>
    <property type="evidence" value="ECO:0007669"/>
    <property type="project" value="UniProtKB-KW"/>
</dbReference>
<evidence type="ECO:0000313" key="9">
    <source>
        <dbReference type="Proteomes" id="UP001305414"/>
    </source>
</evidence>
<dbReference type="PANTHER" id="PTHR15910">
    <property type="entry name" value="ARCHAEMETZINCIN"/>
    <property type="match status" value="1"/>
</dbReference>
<feature type="region of interest" description="Disordered" evidence="7">
    <location>
        <begin position="1"/>
        <end position="38"/>
    </location>
</feature>
<keyword evidence="4" id="KW-0378">Hydrolase</keyword>
<dbReference type="InterPro" id="IPR012962">
    <property type="entry name" value="Pept_M54_archaemetzincn"/>
</dbReference>
<accession>A0AAN7UHH6</accession>
<evidence type="ECO:0000256" key="5">
    <source>
        <dbReference type="ARBA" id="ARBA00022833"/>
    </source>
</evidence>
<dbReference type="EMBL" id="JAWHQM010000003">
    <property type="protein sequence ID" value="KAK5626039.1"/>
    <property type="molecule type" value="Genomic_DNA"/>
</dbReference>
<comment type="caution">
    <text evidence="8">The sequence shown here is derived from an EMBL/GenBank/DDBJ whole genome shotgun (WGS) entry which is preliminary data.</text>
</comment>